<gene>
    <name evidence="7" type="ordered locus">Plut_0665</name>
</gene>
<dbReference type="FunFam" id="1.20.1260.100:FF:000001">
    <property type="entry name" value="translocator protein 2"/>
    <property type="match status" value="1"/>
</dbReference>
<evidence type="ECO:0000256" key="6">
    <source>
        <dbReference type="SAM" id="Phobius"/>
    </source>
</evidence>
<proteinExistence type="inferred from homology"/>
<keyword evidence="5 6" id="KW-0472">Membrane</keyword>
<dbReference type="PIRSF" id="PIRSF005859">
    <property type="entry name" value="PBR"/>
    <property type="match status" value="1"/>
</dbReference>
<evidence type="ECO:0000313" key="7">
    <source>
        <dbReference type="EMBL" id="ABB23543.1"/>
    </source>
</evidence>
<protein>
    <submittedName>
        <fullName evidence="7">CrtK protein</fullName>
    </submittedName>
</protein>
<comment type="similarity">
    <text evidence="2">Belongs to the TspO/BZRP family.</text>
</comment>
<evidence type="ECO:0000256" key="3">
    <source>
        <dbReference type="ARBA" id="ARBA00022692"/>
    </source>
</evidence>
<evidence type="ECO:0000256" key="1">
    <source>
        <dbReference type="ARBA" id="ARBA00004141"/>
    </source>
</evidence>
<accession>Q3B538</accession>
<dbReference type="RefSeq" id="WP_011357418.1">
    <property type="nucleotide sequence ID" value="NC_007512.1"/>
</dbReference>
<dbReference type="CDD" id="cd15904">
    <property type="entry name" value="TSPO_MBR"/>
    <property type="match status" value="1"/>
</dbReference>
<dbReference type="PANTHER" id="PTHR10057:SF0">
    <property type="entry name" value="TRANSLOCATOR PROTEIN"/>
    <property type="match status" value="1"/>
</dbReference>
<dbReference type="KEGG" id="plt:Plut_0665"/>
<keyword evidence="3 6" id="KW-0812">Transmembrane</keyword>
<dbReference type="eggNOG" id="COG3476">
    <property type="taxonomic scope" value="Bacteria"/>
</dbReference>
<dbReference type="Gene3D" id="1.20.1260.100">
    <property type="entry name" value="TspO/MBR protein"/>
    <property type="match status" value="1"/>
</dbReference>
<dbReference type="OrthoDB" id="9795496at2"/>
<dbReference type="GO" id="GO:0016020">
    <property type="term" value="C:membrane"/>
    <property type="evidence" value="ECO:0007669"/>
    <property type="project" value="UniProtKB-SubCell"/>
</dbReference>
<dbReference type="AlphaFoldDB" id="Q3B538"/>
<evidence type="ECO:0000313" key="8">
    <source>
        <dbReference type="Proteomes" id="UP000002709"/>
    </source>
</evidence>
<dbReference type="PANTHER" id="PTHR10057">
    <property type="entry name" value="PERIPHERAL-TYPE BENZODIAZEPINE RECEPTOR"/>
    <property type="match status" value="1"/>
</dbReference>
<feature type="transmembrane region" description="Helical" evidence="6">
    <location>
        <begin position="77"/>
        <end position="96"/>
    </location>
</feature>
<dbReference type="InterPro" id="IPR038330">
    <property type="entry name" value="TspO/MBR-related_sf"/>
</dbReference>
<name>Q3B538_CHLL3</name>
<evidence type="ECO:0000256" key="2">
    <source>
        <dbReference type="ARBA" id="ARBA00007524"/>
    </source>
</evidence>
<sequence length="135" mass="15407">MSTWYDSLIKPPLTPPKQVFGPVWAVLYILIFTSLILYFLTPAKPQFTLTTIVLIVHFTAGFSWTSLFFGRKQILPALADIVLMDITLIAIILLFLPVNPLSAWLLLPYLLWSLLATYLNLGFWRLNRKSPPRSA</sequence>
<dbReference type="Pfam" id="PF03073">
    <property type="entry name" value="TspO_MBR"/>
    <property type="match status" value="1"/>
</dbReference>
<comment type="subcellular location">
    <subcellularLocation>
        <location evidence="1">Membrane</location>
        <topology evidence="1">Multi-pass membrane protein</topology>
    </subcellularLocation>
</comment>
<dbReference type="GO" id="GO:0033013">
    <property type="term" value="P:tetrapyrrole metabolic process"/>
    <property type="evidence" value="ECO:0007669"/>
    <property type="project" value="UniProtKB-ARBA"/>
</dbReference>
<evidence type="ECO:0000256" key="5">
    <source>
        <dbReference type="ARBA" id="ARBA00023136"/>
    </source>
</evidence>
<dbReference type="Proteomes" id="UP000002709">
    <property type="component" value="Chromosome"/>
</dbReference>
<reference evidence="8" key="1">
    <citation type="submission" date="2005-08" db="EMBL/GenBank/DDBJ databases">
        <title>Complete sequence of Pelodictyon luteolum DSM 273.</title>
        <authorList>
            <consortium name="US DOE Joint Genome Institute"/>
            <person name="Copeland A."/>
            <person name="Lucas S."/>
            <person name="Lapidus A."/>
            <person name="Barry K."/>
            <person name="Detter J.C."/>
            <person name="Glavina T."/>
            <person name="Hammon N."/>
            <person name="Israni S."/>
            <person name="Pitluck S."/>
            <person name="Bryant D."/>
            <person name="Schmutz J."/>
            <person name="Larimer F."/>
            <person name="Land M."/>
            <person name="Kyrpides N."/>
            <person name="Ivanova N."/>
            <person name="Richardson P."/>
        </authorList>
    </citation>
    <scope>NUCLEOTIDE SEQUENCE [LARGE SCALE GENOMIC DNA]</scope>
    <source>
        <strain evidence="8">DSM 273 / BCRC 81028 / 2530</strain>
    </source>
</reference>
<feature type="transmembrane region" description="Helical" evidence="6">
    <location>
        <begin position="47"/>
        <end position="70"/>
    </location>
</feature>
<dbReference type="HOGENOM" id="CLU_091805_2_0_10"/>
<organism evidence="7 8">
    <name type="scientific">Chlorobium luteolum (strain DSM 273 / BCRC 81028 / 2530)</name>
    <name type="common">Pelodictyon luteolum</name>
    <dbReference type="NCBI Taxonomy" id="319225"/>
    <lineage>
        <taxon>Bacteria</taxon>
        <taxon>Pseudomonadati</taxon>
        <taxon>Chlorobiota</taxon>
        <taxon>Chlorobiia</taxon>
        <taxon>Chlorobiales</taxon>
        <taxon>Chlorobiaceae</taxon>
        <taxon>Chlorobium/Pelodictyon group</taxon>
        <taxon>Pelodictyon</taxon>
    </lineage>
</organism>
<evidence type="ECO:0000256" key="4">
    <source>
        <dbReference type="ARBA" id="ARBA00022989"/>
    </source>
</evidence>
<dbReference type="InterPro" id="IPR004307">
    <property type="entry name" value="TspO_MBR"/>
</dbReference>
<dbReference type="STRING" id="319225.Plut_0665"/>
<feature type="transmembrane region" description="Helical" evidence="6">
    <location>
        <begin position="21"/>
        <end position="41"/>
    </location>
</feature>
<dbReference type="EMBL" id="CP000096">
    <property type="protein sequence ID" value="ABB23543.1"/>
    <property type="molecule type" value="Genomic_DNA"/>
</dbReference>
<feature type="transmembrane region" description="Helical" evidence="6">
    <location>
        <begin position="102"/>
        <end position="124"/>
    </location>
</feature>
<keyword evidence="4 6" id="KW-1133">Transmembrane helix</keyword>
<keyword evidence="8" id="KW-1185">Reference proteome</keyword>